<proteinExistence type="predicted"/>
<gene>
    <name evidence="1" type="ORF">N8I77_009671</name>
</gene>
<keyword evidence="2" id="KW-1185">Reference proteome</keyword>
<accession>A0AAD9SAM8</accession>
<dbReference type="AlphaFoldDB" id="A0AAD9SAM8"/>
<comment type="caution">
    <text evidence="1">The sequence shown here is derived from an EMBL/GenBank/DDBJ whole genome shotgun (WGS) entry which is preliminary data.</text>
</comment>
<evidence type="ECO:0000313" key="1">
    <source>
        <dbReference type="EMBL" id="KAK2603197.1"/>
    </source>
</evidence>
<dbReference type="Proteomes" id="UP001265746">
    <property type="component" value="Unassembled WGS sequence"/>
</dbReference>
<dbReference type="PANTHER" id="PTHR36142">
    <property type="entry name" value="METALLO-HYDROLASE/OXIDOREDUCTASE SUPERFAMILY PROTEIN"/>
    <property type="match status" value="1"/>
</dbReference>
<protein>
    <submittedName>
        <fullName evidence="1">Uncharacterized protein</fullName>
    </submittedName>
</protein>
<evidence type="ECO:0000313" key="2">
    <source>
        <dbReference type="Proteomes" id="UP001265746"/>
    </source>
</evidence>
<dbReference type="PANTHER" id="PTHR36142:SF2">
    <property type="entry name" value="METALLO-HYDROLASE_OXIDOREDUCTASE SUPERFAMILY PROTEIN"/>
    <property type="match status" value="1"/>
</dbReference>
<reference evidence="1" key="1">
    <citation type="submission" date="2023-06" db="EMBL/GenBank/DDBJ databases">
        <authorList>
            <person name="Noh H."/>
        </authorList>
    </citation>
    <scope>NUCLEOTIDE SEQUENCE</scope>
    <source>
        <strain evidence="1">DUCC20226</strain>
    </source>
</reference>
<name>A0AAD9SAM8_PHOAM</name>
<sequence length="399" mass="44746">MSSRKEKLRSYFDSHPGQPLRPILTSLNGDGSWLMSFPCPASLAQGNRLGKKKFYHFITDAWLNGPAALISPWLIYIERTEPAAASNGNEVDALVREIEELAAVAQGAALDEILDAQPQRPVLDAILIKLHVLDHLHRPTLETFDKSIPVFATAQAAPTIRGWGHFDTVVETRDYKRYSGDTGIAKNPSSTSEVPLEGLQGHWKSFHPGKPLPDWLSVFRLVGDRDLELATAIVWSHEDRESNDERNGKNMKNEFIINTPHGIDIKTESIVAFFDDNVIHKSTTAEASERPEVVDKLECLAIFAGLKDSYALGMRSTIGVERSLPLWRKAEPRYWVRSHDSPLRYSGAIMRLLMTTDVPRTLEYGLEEEKKQMLKGGKVEDLRMPDLVKVLNGECLVLD</sequence>
<organism evidence="1 2">
    <name type="scientific">Phomopsis amygdali</name>
    <name type="common">Fusicoccum amygdali</name>
    <dbReference type="NCBI Taxonomy" id="1214568"/>
    <lineage>
        <taxon>Eukaryota</taxon>
        <taxon>Fungi</taxon>
        <taxon>Dikarya</taxon>
        <taxon>Ascomycota</taxon>
        <taxon>Pezizomycotina</taxon>
        <taxon>Sordariomycetes</taxon>
        <taxon>Sordariomycetidae</taxon>
        <taxon>Diaporthales</taxon>
        <taxon>Diaporthaceae</taxon>
        <taxon>Diaporthe</taxon>
    </lineage>
</organism>
<dbReference type="EMBL" id="JAUJFL010000005">
    <property type="protein sequence ID" value="KAK2603197.1"/>
    <property type="molecule type" value="Genomic_DNA"/>
</dbReference>